<dbReference type="GO" id="GO:0032259">
    <property type="term" value="P:methylation"/>
    <property type="evidence" value="ECO:0007669"/>
    <property type="project" value="UniProtKB-KW"/>
</dbReference>
<evidence type="ECO:0000256" key="2">
    <source>
        <dbReference type="ARBA" id="ARBA00022692"/>
    </source>
</evidence>
<keyword evidence="2 5" id="KW-0812">Transmembrane</keyword>
<dbReference type="Proteomes" id="UP000326554">
    <property type="component" value="Unassembled WGS sequence"/>
</dbReference>
<keyword evidence="3 5" id="KW-1133">Transmembrane helix</keyword>
<comment type="subcellular location">
    <subcellularLocation>
        <location evidence="1">Endomembrane system</location>
        <topology evidence="1">Multi-pass membrane protein</topology>
    </subcellularLocation>
</comment>
<proteinExistence type="predicted"/>
<feature type="transmembrane region" description="Helical" evidence="5">
    <location>
        <begin position="96"/>
        <end position="121"/>
    </location>
</feature>
<organism evidence="6 7">
    <name type="scientific">Histidinibacterium aquaticum</name>
    <dbReference type="NCBI Taxonomy" id="2613962"/>
    <lineage>
        <taxon>Bacteria</taxon>
        <taxon>Pseudomonadati</taxon>
        <taxon>Pseudomonadota</taxon>
        <taxon>Alphaproteobacteria</taxon>
        <taxon>Rhodobacterales</taxon>
        <taxon>Paracoccaceae</taxon>
        <taxon>Histidinibacterium</taxon>
    </lineage>
</organism>
<sequence>MTPLQWIDIPPVWLAGMIVLVWLTRRPGWILPEGMEAAIDILGWVLILAGLALLVLALGTMMRRGTSPVPHQEAEELVTSGVFRISRNPIYLGDTLILTGLIFLWLSPLALPLIPIFVWIVTRRFIEPEEEGLARSHPEAFEAYAARTRRWL</sequence>
<dbReference type="AlphaFoldDB" id="A0A5J5GST0"/>
<dbReference type="InterPro" id="IPR007318">
    <property type="entry name" value="Phopholipid_MeTrfase"/>
</dbReference>
<comment type="caution">
    <text evidence="6">The sequence shown here is derived from an EMBL/GenBank/DDBJ whole genome shotgun (WGS) entry which is preliminary data.</text>
</comment>
<protein>
    <submittedName>
        <fullName evidence="6">Isoprenylcysteine carboxylmethyltransferase family protein</fullName>
    </submittedName>
</protein>
<evidence type="ECO:0000256" key="1">
    <source>
        <dbReference type="ARBA" id="ARBA00004127"/>
    </source>
</evidence>
<dbReference type="Pfam" id="PF04191">
    <property type="entry name" value="PEMT"/>
    <property type="match status" value="1"/>
</dbReference>
<evidence type="ECO:0000313" key="7">
    <source>
        <dbReference type="Proteomes" id="UP000326554"/>
    </source>
</evidence>
<gene>
    <name evidence="6" type="ORF">F3S47_00655</name>
</gene>
<dbReference type="GO" id="GO:0012505">
    <property type="term" value="C:endomembrane system"/>
    <property type="evidence" value="ECO:0007669"/>
    <property type="project" value="UniProtKB-SubCell"/>
</dbReference>
<dbReference type="GO" id="GO:0008168">
    <property type="term" value="F:methyltransferase activity"/>
    <property type="evidence" value="ECO:0007669"/>
    <property type="project" value="UniProtKB-KW"/>
</dbReference>
<reference evidence="6 7" key="1">
    <citation type="submission" date="2019-09" db="EMBL/GenBank/DDBJ databases">
        <authorList>
            <person name="Park J.-S."/>
            <person name="Choi H.-J."/>
        </authorList>
    </citation>
    <scope>NUCLEOTIDE SEQUENCE [LARGE SCALE GENOMIC DNA]</scope>
    <source>
        <strain evidence="6 7">176SS1-4</strain>
    </source>
</reference>
<keyword evidence="6" id="KW-0489">Methyltransferase</keyword>
<evidence type="ECO:0000313" key="6">
    <source>
        <dbReference type="EMBL" id="KAA9010678.1"/>
    </source>
</evidence>
<keyword evidence="6" id="KW-0808">Transferase</keyword>
<name>A0A5J5GST0_9RHOB</name>
<evidence type="ECO:0000256" key="4">
    <source>
        <dbReference type="ARBA" id="ARBA00023136"/>
    </source>
</evidence>
<dbReference type="PANTHER" id="PTHR12714:SF9">
    <property type="entry name" value="PROTEIN-S-ISOPRENYLCYSTEINE O-METHYLTRANSFERASE"/>
    <property type="match status" value="1"/>
</dbReference>
<keyword evidence="4 5" id="KW-0472">Membrane</keyword>
<keyword evidence="7" id="KW-1185">Reference proteome</keyword>
<accession>A0A5J5GST0</accession>
<dbReference type="EMBL" id="VYQE01000001">
    <property type="protein sequence ID" value="KAA9010678.1"/>
    <property type="molecule type" value="Genomic_DNA"/>
</dbReference>
<dbReference type="PANTHER" id="PTHR12714">
    <property type="entry name" value="PROTEIN-S ISOPRENYLCYSTEINE O-METHYLTRANSFERASE"/>
    <property type="match status" value="1"/>
</dbReference>
<dbReference type="Gene3D" id="1.20.120.1630">
    <property type="match status" value="1"/>
</dbReference>
<feature type="transmembrane region" description="Helical" evidence="5">
    <location>
        <begin position="37"/>
        <end position="58"/>
    </location>
</feature>
<evidence type="ECO:0000256" key="3">
    <source>
        <dbReference type="ARBA" id="ARBA00022989"/>
    </source>
</evidence>
<evidence type="ECO:0000256" key="5">
    <source>
        <dbReference type="SAM" id="Phobius"/>
    </source>
</evidence>
<feature type="transmembrane region" description="Helical" evidence="5">
    <location>
        <begin position="6"/>
        <end position="25"/>
    </location>
</feature>